<evidence type="ECO:0000256" key="1">
    <source>
        <dbReference type="ARBA" id="ARBA00004377"/>
    </source>
</evidence>
<keyword evidence="6" id="KW-0997">Cell inner membrane</keyword>
<comment type="subcellular location">
    <subcellularLocation>
        <location evidence="1">Cell inner membrane</location>
        <topology evidence="1">Single-pass membrane protein</topology>
    </subcellularLocation>
</comment>
<keyword evidence="8 11" id="KW-1133">Transmembrane helix</keyword>
<evidence type="ECO:0000256" key="10">
    <source>
        <dbReference type="SAM" id="Coils"/>
    </source>
</evidence>
<keyword evidence="7 11" id="KW-0812">Transmembrane</keyword>
<evidence type="ECO:0000313" key="12">
    <source>
        <dbReference type="EMBL" id="SUD53922.1"/>
    </source>
</evidence>
<comment type="similarity">
    <text evidence="2">Belongs to the GSP J family.</text>
</comment>
<dbReference type="SUPFAM" id="SSF54523">
    <property type="entry name" value="Pili subunits"/>
    <property type="match status" value="1"/>
</dbReference>
<dbReference type="GO" id="GO:0005886">
    <property type="term" value="C:plasma membrane"/>
    <property type="evidence" value="ECO:0007669"/>
    <property type="project" value="UniProtKB-SubCell"/>
</dbReference>
<evidence type="ECO:0000256" key="7">
    <source>
        <dbReference type="ARBA" id="ARBA00022692"/>
    </source>
</evidence>
<evidence type="ECO:0000256" key="6">
    <source>
        <dbReference type="ARBA" id="ARBA00022519"/>
    </source>
</evidence>
<name>A0A379JZD9_ECTOL</name>
<feature type="transmembrane region" description="Helical" evidence="11">
    <location>
        <begin position="12"/>
        <end position="33"/>
    </location>
</feature>
<organism evidence="12 13">
    <name type="scientific">Ectopseudomonas oleovorans</name>
    <name type="common">Pseudomonas oleovorans</name>
    <dbReference type="NCBI Taxonomy" id="301"/>
    <lineage>
        <taxon>Bacteria</taxon>
        <taxon>Pseudomonadati</taxon>
        <taxon>Pseudomonadota</taxon>
        <taxon>Gammaproteobacteria</taxon>
        <taxon>Pseudomonadales</taxon>
        <taxon>Pseudomonadaceae</taxon>
        <taxon>Ectopseudomonas</taxon>
    </lineage>
</organism>
<dbReference type="PANTHER" id="PTHR39583">
    <property type="entry name" value="TYPE II SECRETION SYSTEM PROTEIN J-RELATED"/>
    <property type="match status" value="1"/>
</dbReference>
<dbReference type="Proteomes" id="UP000255303">
    <property type="component" value="Unassembled WGS sequence"/>
</dbReference>
<dbReference type="GO" id="GO:0015627">
    <property type="term" value="C:type II protein secretion system complex"/>
    <property type="evidence" value="ECO:0007669"/>
    <property type="project" value="InterPro"/>
</dbReference>
<dbReference type="InterPro" id="IPR051621">
    <property type="entry name" value="T2SS_protein_J"/>
</dbReference>
<protein>
    <recommendedName>
        <fullName evidence="3">Type II secretion system protein J</fullName>
    </recommendedName>
</protein>
<dbReference type="InterPro" id="IPR045584">
    <property type="entry name" value="Pilin-like"/>
</dbReference>
<dbReference type="NCBIfam" id="TIGR02532">
    <property type="entry name" value="IV_pilin_GFxxxE"/>
    <property type="match status" value="1"/>
</dbReference>
<evidence type="ECO:0000313" key="13">
    <source>
        <dbReference type="Proteomes" id="UP000255303"/>
    </source>
</evidence>
<dbReference type="InterPro" id="IPR012902">
    <property type="entry name" value="N_methyl_site"/>
</dbReference>
<evidence type="ECO:0000256" key="2">
    <source>
        <dbReference type="ARBA" id="ARBA00011084"/>
    </source>
</evidence>
<keyword evidence="10" id="KW-0175">Coiled coil</keyword>
<proteinExistence type="inferred from homology"/>
<dbReference type="GO" id="GO:0015628">
    <property type="term" value="P:protein secretion by the type II secretion system"/>
    <property type="evidence" value="ECO:0007669"/>
    <property type="project" value="InterPro"/>
</dbReference>
<evidence type="ECO:0000256" key="5">
    <source>
        <dbReference type="ARBA" id="ARBA00022481"/>
    </source>
</evidence>
<dbReference type="NCBIfam" id="TIGR01711">
    <property type="entry name" value="gspJ"/>
    <property type="match status" value="1"/>
</dbReference>
<dbReference type="PROSITE" id="PS00409">
    <property type="entry name" value="PROKAR_NTER_METHYL"/>
    <property type="match status" value="1"/>
</dbReference>
<keyword evidence="5" id="KW-0488">Methylation</keyword>
<gene>
    <name evidence="12" type="primary">xcpW_3</name>
    <name evidence="12" type="ORF">NCTC10692_04480</name>
</gene>
<dbReference type="Pfam" id="PF07963">
    <property type="entry name" value="N_methyl"/>
    <property type="match status" value="1"/>
</dbReference>
<evidence type="ECO:0000256" key="3">
    <source>
        <dbReference type="ARBA" id="ARBA00021539"/>
    </source>
</evidence>
<evidence type="ECO:0000256" key="8">
    <source>
        <dbReference type="ARBA" id="ARBA00022989"/>
    </source>
</evidence>
<evidence type="ECO:0000256" key="9">
    <source>
        <dbReference type="ARBA" id="ARBA00023136"/>
    </source>
</evidence>
<feature type="coiled-coil region" evidence="10">
    <location>
        <begin position="43"/>
        <end position="70"/>
    </location>
</feature>
<dbReference type="InterPro" id="IPR010055">
    <property type="entry name" value="T2SS_protein-GspJ"/>
</dbReference>
<sequence length="94" mass="10865">MMCWSAQRGFTLLELLIAIAIFALLGLATYRMLDSVLSADAVTREHERQLRELTRALSAFERDLRQVTVRPIRDAFGDAQPRCTAIWLMPRRWS</sequence>
<keyword evidence="9 11" id="KW-0472">Membrane</keyword>
<dbReference type="Gene3D" id="3.10.610.10">
    <property type="entry name" value="GSPII I/J protein-like"/>
    <property type="match status" value="1"/>
</dbReference>
<evidence type="ECO:0000256" key="4">
    <source>
        <dbReference type="ARBA" id="ARBA00022475"/>
    </source>
</evidence>
<evidence type="ECO:0000256" key="11">
    <source>
        <dbReference type="SAM" id="Phobius"/>
    </source>
</evidence>
<keyword evidence="4" id="KW-1003">Cell membrane</keyword>
<accession>A0A379JZD9</accession>
<dbReference type="EMBL" id="UGUV01000002">
    <property type="protein sequence ID" value="SUD53922.1"/>
    <property type="molecule type" value="Genomic_DNA"/>
</dbReference>
<dbReference type="AlphaFoldDB" id="A0A379JZD9"/>
<dbReference type="PANTHER" id="PTHR39583:SF2">
    <property type="entry name" value="TYPE II SECRETION SYSTEM PROTEIN J"/>
    <property type="match status" value="1"/>
</dbReference>
<reference evidence="12 13" key="1">
    <citation type="submission" date="2018-06" db="EMBL/GenBank/DDBJ databases">
        <authorList>
            <consortium name="Pathogen Informatics"/>
            <person name="Doyle S."/>
        </authorList>
    </citation>
    <scope>NUCLEOTIDE SEQUENCE [LARGE SCALE GENOMIC DNA]</scope>
    <source>
        <strain evidence="12 13">NCTC10692</strain>
    </source>
</reference>